<reference evidence="2 3" key="1">
    <citation type="submission" date="2016-02" db="EMBL/GenBank/DDBJ databases">
        <title>Complete genome sequence and transcriptome regulation of the pentose utilising yeast Sugiyamaella lignohabitans.</title>
        <authorList>
            <person name="Bellasio M."/>
            <person name="Peymann A."/>
            <person name="Valli M."/>
            <person name="Sipitzky M."/>
            <person name="Graf A."/>
            <person name="Sauer M."/>
            <person name="Marx H."/>
            <person name="Mattanovich D."/>
        </authorList>
    </citation>
    <scope>NUCLEOTIDE SEQUENCE [LARGE SCALE GENOMIC DNA]</scope>
    <source>
        <strain evidence="2 3">CBS 10342</strain>
    </source>
</reference>
<organism evidence="2 3">
    <name type="scientific">Sugiyamaella lignohabitans</name>
    <dbReference type="NCBI Taxonomy" id="796027"/>
    <lineage>
        <taxon>Eukaryota</taxon>
        <taxon>Fungi</taxon>
        <taxon>Dikarya</taxon>
        <taxon>Ascomycota</taxon>
        <taxon>Saccharomycotina</taxon>
        <taxon>Dipodascomycetes</taxon>
        <taxon>Dipodascales</taxon>
        <taxon>Trichomonascaceae</taxon>
        <taxon>Sugiyamaella</taxon>
    </lineage>
</organism>
<evidence type="ECO:0000313" key="3">
    <source>
        <dbReference type="Proteomes" id="UP000189580"/>
    </source>
</evidence>
<feature type="compositionally biased region" description="Basic residues" evidence="1">
    <location>
        <begin position="98"/>
        <end position="109"/>
    </location>
</feature>
<dbReference type="InterPro" id="IPR018608">
    <property type="entry name" value="Gti1/Pac2"/>
</dbReference>
<keyword evidence="3" id="KW-1185">Reference proteome</keyword>
<gene>
    <name evidence="2" type="primary">MIT1</name>
    <name evidence="2" type="ORF">AWJ20_3448</name>
</gene>
<feature type="compositionally biased region" description="Low complexity" evidence="1">
    <location>
        <begin position="619"/>
        <end position="628"/>
    </location>
</feature>
<dbReference type="Pfam" id="PF09729">
    <property type="entry name" value="Gti1_Pac2"/>
    <property type="match status" value="1"/>
</dbReference>
<name>A0A167FWW1_9ASCO</name>
<evidence type="ECO:0000313" key="2">
    <source>
        <dbReference type="EMBL" id="ANB15804.1"/>
    </source>
</evidence>
<dbReference type="GeneID" id="30035471"/>
<proteinExistence type="predicted"/>
<dbReference type="AlphaFoldDB" id="A0A167FWW1"/>
<accession>A0A167FWW1</accession>
<feature type="compositionally biased region" description="Polar residues" evidence="1">
    <location>
        <begin position="525"/>
        <end position="547"/>
    </location>
</feature>
<dbReference type="OrthoDB" id="5572844at2759"/>
<sequence length="650" mass="70932">MSISSIGPTFSGYVANTHDAILLFQAAITGVLPLVPRRPHDRERAELIQSGSVFIFNEHNSGIKRWTDGIAWSPSRILGNFLIYRQLEKPFSPGEKKRTFRQQRNRRKQSTSVDTPHPYGREALMQQQSRNNGRGDSIIDPTTGIHYQATGRPPMHNDLDMMNKYRSPGNAAMAGGVKLRSDMDGKTDDRHIVGSLTDTYRFKEDGLVKKTISIQYQNQAYHLVSYYLPDDVRNNAFMVPSRDPRLKDLQISEELLQTRHFRVALDSEESDPSSQFAAMNMGKRELQDRVSHQQAMSTGMPGFGLSGPGAGGLYGFSGTNGHDGSQQGRAMNAMGRAMDMPYEMDMNGFDQNTGYQQQAIYYNRGQQAYQLGGLQPQPGHPHQQSQQPHSVNQMMMDGSLNSTYGKSPTNNYISGYRPFAASQLPAPPSANSNGLPPPLPQSKVQVQQSPSQQQQQQQQPLQSRHNASGRLSTNTPSSISQPDMYQYSSSLQLPSYQYSATSQPSSSVGSSNSISATSSSRRSSVATGANSPSLPPMIQSQSYSYSNYGHDYTGTGSTSTTSASDPRRLPGTPSGARPPMGAGEVDSSSGPSGINEGNTDSPHLNGPAQKLYQVPTTANQGTNATTQGSLQQGSNGYNYGYGNYTSIANW</sequence>
<dbReference type="EMBL" id="CP014503">
    <property type="protein sequence ID" value="ANB15804.1"/>
    <property type="molecule type" value="Genomic_DNA"/>
</dbReference>
<dbReference type="Proteomes" id="UP000189580">
    <property type="component" value="Chromosome b"/>
</dbReference>
<dbReference type="KEGG" id="slb:AWJ20_3448"/>
<dbReference type="PANTHER" id="PTHR28027">
    <property type="entry name" value="TRANSCRIPTIONAL REGULATOR MIT1"/>
    <property type="match status" value="1"/>
</dbReference>
<dbReference type="GO" id="GO:0003677">
    <property type="term" value="F:DNA binding"/>
    <property type="evidence" value="ECO:0007669"/>
    <property type="project" value="TreeGrafter"/>
</dbReference>
<evidence type="ECO:0000256" key="1">
    <source>
        <dbReference type="SAM" id="MobiDB-lite"/>
    </source>
</evidence>
<dbReference type="RefSeq" id="XP_018738281.1">
    <property type="nucleotide sequence ID" value="XM_018880464.1"/>
</dbReference>
<feature type="region of interest" description="Disordered" evidence="1">
    <location>
        <begin position="93"/>
        <end position="119"/>
    </location>
</feature>
<feature type="compositionally biased region" description="Low complexity" evidence="1">
    <location>
        <begin position="498"/>
        <end position="524"/>
    </location>
</feature>
<feature type="compositionally biased region" description="Low complexity" evidence="1">
    <location>
        <begin position="553"/>
        <end position="562"/>
    </location>
</feature>
<feature type="region of interest" description="Disordered" evidence="1">
    <location>
        <begin position="619"/>
        <end position="638"/>
    </location>
</feature>
<protein>
    <submittedName>
        <fullName evidence="2">Mit1p</fullName>
    </submittedName>
</protein>
<feature type="region of interest" description="Disordered" evidence="1">
    <location>
        <begin position="498"/>
        <end position="609"/>
    </location>
</feature>
<feature type="compositionally biased region" description="Polar residues" evidence="1">
    <location>
        <begin position="464"/>
        <end position="483"/>
    </location>
</feature>
<feature type="region of interest" description="Disordered" evidence="1">
    <location>
        <begin position="423"/>
        <end position="483"/>
    </location>
</feature>
<feature type="compositionally biased region" description="Polar residues" evidence="1">
    <location>
        <begin position="586"/>
        <end position="602"/>
    </location>
</feature>
<dbReference type="PANTHER" id="PTHR28027:SF2">
    <property type="entry name" value="TRANSCRIPTIONAL REGULATOR MIT1"/>
    <property type="match status" value="1"/>
</dbReference>
<feature type="compositionally biased region" description="Low complexity" evidence="1">
    <location>
        <begin position="441"/>
        <end position="463"/>
    </location>
</feature>